<dbReference type="PROSITE" id="PS50118">
    <property type="entry name" value="HMG_BOX_2"/>
    <property type="match status" value="1"/>
</dbReference>
<dbReference type="GO" id="GO:0000122">
    <property type="term" value="P:negative regulation of transcription by RNA polymerase II"/>
    <property type="evidence" value="ECO:0007669"/>
    <property type="project" value="TreeGrafter"/>
</dbReference>
<feature type="DNA-binding region" description="HMG box" evidence="7">
    <location>
        <begin position="38"/>
        <end position="106"/>
    </location>
</feature>
<keyword evidence="6 7" id="KW-0539">Nucleus</keyword>
<evidence type="ECO:0000256" key="4">
    <source>
        <dbReference type="ARBA" id="ARBA00023125"/>
    </source>
</evidence>
<keyword evidence="2" id="KW-0217">Developmental protein</keyword>
<keyword evidence="5" id="KW-0804">Transcription</keyword>
<feature type="domain" description="HMG box" evidence="9">
    <location>
        <begin position="38"/>
        <end position="106"/>
    </location>
</feature>
<dbReference type="Proteomes" id="UP000824782">
    <property type="component" value="Unassembled WGS sequence"/>
</dbReference>
<dbReference type="GO" id="GO:0005634">
    <property type="term" value="C:nucleus"/>
    <property type="evidence" value="ECO:0007669"/>
    <property type="project" value="UniProtKB-SubCell"/>
</dbReference>
<dbReference type="InterPro" id="IPR036910">
    <property type="entry name" value="HMG_box_dom_sf"/>
</dbReference>
<dbReference type="EMBL" id="WNYA01040394">
    <property type="protein sequence ID" value="KAG8536630.1"/>
    <property type="molecule type" value="Genomic_DNA"/>
</dbReference>
<name>A0AAV6YNW9_ENGPU</name>
<feature type="compositionally biased region" description="Polar residues" evidence="8">
    <location>
        <begin position="263"/>
        <end position="294"/>
    </location>
</feature>
<evidence type="ECO:0000256" key="5">
    <source>
        <dbReference type="ARBA" id="ARBA00023163"/>
    </source>
</evidence>
<evidence type="ECO:0000259" key="9">
    <source>
        <dbReference type="PROSITE" id="PS50118"/>
    </source>
</evidence>
<feature type="region of interest" description="Disordered" evidence="8">
    <location>
        <begin position="211"/>
        <end position="241"/>
    </location>
</feature>
<dbReference type="InterPro" id="IPR022097">
    <property type="entry name" value="SOX_fam"/>
</dbReference>
<keyword evidence="3" id="KW-0805">Transcription regulation</keyword>
<dbReference type="AlphaFoldDB" id="A0AAV6YNW9"/>
<evidence type="ECO:0000256" key="1">
    <source>
        <dbReference type="ARBA" id="ARBA00004123"/>
    </source>
</evidence>
<keyword evidence="4 7" id="KW-0238">DNA-binding</keyword>
<dbReference type="SMART" id="SM00398">
    <property type="entry name" value="HMG"/>
    <property type="match status" value="1"/>
</dbReference>
<dbReference type="PANTHER" id="PTHR10270">
    <property type="entry name" value="SOX TRANSCRIPTION FACTOR"/>
    <property type="match status" value="1"/>
</dbReference>
<feature type="compositionally biased region" description="Polar residues" evidence="8">
    <location>
        <begin position="1"/>
        <end position="32"/>
    </location>
</feature>
<dbReference type="GO" id="GO:0007420">
    <property type="term" value="P:brain development"/>
    <property type="evidence" value="ECO:0007669"/>
    <property type="project" value="TreeGrafter"/>
</dbReference>
<feature type="compositionally biased region" description="Low complexity" evidence="8">
    <location>
        <begin position="220"/>
        <end position="231"/>
    </location>
</feature>
<keyword evidence="11" id="KW-1185">Reference proteome</keyword>
<dbReference type="InterPro" id="IPR009071">
    <property type="entry name" value="HMG_box_dom"/>
</dbReference>
<evidence type="ECO:0000256" key="2">
    <source>
        <dbReference type="ARBA" id="ARBA00022473"/>
    </source>
</evidence>
<dbReference type="Pfam" id="PF00505">
    <property type="entry name" value="HMG_box"/>
    <property type="match status" value="1"/>
</dbReference>
<sequence length="294" mass="33228">MYTTLGTTMKSPLQESKLQTAAAVTSTGNGDSVTPDRVKRPMNAFMVWSRTHRRKMNAETPKMHNSEISKRLGAEWRLLSDAEKKPFIDEARRLRAAHMAEYPDYKYKPRRKQKMKRDWYSLPGNFMAADANPLSSTIGYAQRTDPYNHVNGWQNGPYTLMPDQLGFVQHPGLNSPQLQTMHRYDLNGFHYNHMMPSQVYMNSPSSYNLTPSYNQSSNISTMASGSRSDSSSPPPAVTPHVQKVCSGDMINMYMPLSGDESDQPSLHQSRPQNVPQHYQNVETGVNGSATLRHL</sequence>
<dbReference type="GO" id="GO:0001228">
    <property type="term" value="F:DNA-binding transcription activator activity, RNA polymerase II-specific"/>
    <property type="evidence" value="ECO:0007669"/>
    <property type="project" value="TreeGrafter"/>
</dbReference>
<dbReference type="GO" id="GO:0000978">
    <property type="term" value="F:RNA polymerase II cis-regulatory region sequence-specific DNA binding"/>
    <property type="evidence" value="ECO:0007669"/>
    <property type="project" value="TreeGrafter"/>
</dbReference>
<evidence type="ECO:0000256" key="7">
    <source>
        <dbReference type="PROSITE-ProRule" id="PRU00267"/>
    </source>
</evidence>
<evidence type="ECO:0000313" key="10">
    <source>
        <dbReference type="EMBL" id="KAG8536630.1"/>
    </source>
</evidence>
<dbReference type="Gene3D" id="1.10.30.10">
    <property type="entry name" value="High mobility group box domain"/>
    <property type="match status" value="1"/>
</dbReference>
<proteinExistence type="predicted"/>
<comment type="caution">
    <text evidence="10">The sequence shown here is derived from an EMBL/GenBank/DDBJ whole genome shotgun (WGS) entry which is preliminary data.</text>
</comment>
<evidence type="ECO:0000256" key="6">
    <source>
        <dbReference type="ARBA" id="ARBA00023242"/>
    </source>
</evidence>
<protein>
    <recommendedName>
        <fullName evidence="9">HMG box domain-containing protein</fullName>
    </recommendedName>
</protein>
<dbReference type="InterPro" id="IPR050140">
    <property type="entry name" value="SRY-related_HMG-box_TF-like"/>
</dbReference>
<feature type="region of interest" description="Disordered" evidence="8">
    <location>
        <begin position="253"/>
        <end position="294"/>
    </location>
</feature>
<dbReference type="GO" id="GO:0030182">
    <property type="term" value="P:neuron differentiation"/>
    <property type="evidence" value="ECO:0007669"/>
    <property type="project" value="TreeGrafter"/>
</dbReference>
<feature type="region of interest" description="Disordered" evidence="8">
    <location>
        <begin position="1"/>
        <end position="37"/>
    </location>
</feature>
<dbReference type="PANTHER" id="PTHR10270:SF324">
    <property type="entry name" value="SOX DOMAIN-CONTAINING PROTEIN DICHAETE-RELATED"/>
    <property type="match status" value="1"/>
</dbReference>
<dbReference type="Pfam" id="PF12336">
    <property type="entry name" value="SOXp"/>
    <property type="match status" value="1"/>
</dbReference>
<dbReference type="FunFam" id="1.10.30.10:FF:000002">
    <property type="entry name" value="transcription factor Sox-2"/>
    <property type="match status" value="1"/>
</dbReference>
<accession>A0AAV6YNW9</accession>
<gene>
    <name evidence="10" type="ORF">GDO81_025976</name>
</gene>
<organism evidence="10 11">
    <name type="scientific">Engystomops pustulosus</name>
    <name type="common">Tungara frog</name>
    <name type="synonym">Physalaemus pustulosus</name>
    <dbReference type="NCBI Taxonomy" id="76066"/>
    <lineage>
        <taxon>Eukaryota</taxon>
        <taxon>Metazoa</taxon>
        <taxon>Chordata</taxon>
        <taxon>Craniata</taxon>
        <taxon>Vertebrata</taxon>
        <taxon>Euteleostomi</taxon>
        <taxon>Amphibia</taxon>
        <taxon>Batrachia</taxon>
        <taxon>Anura</taxon>
        <taxon>Neobatrachia</taxon>
        <taxon>Hyloidea</taxon>
        <taxon>Leptodactylidae</taxon>
        <taxon>Leiuperinae</taxon>
        <taxon>Engystomops</taxon>
    </lineage>
</organism>
<comment type="subcellular location">
    <subcellularLocation>
        <location evidence="1">Nucleus</location>
    </subcellularLocation>
</comment>
<reference evidence="10" key="1">
    <citation type="thesis" date="2020" institute="ProQuest LLC" country="789 East Eisenhower Parkway, Ann Arbor, MI, USA">
        <title>Comparative Genomics and Chromosome Evolution.</title>
        <authorList>
            <person name="Mudd A.B."/>
        </authorList>
    </citation>
    <scope>NUCLEOTIDE SEQUENCE</scope>
    <source>
        <strain evidence="10">237g6f4</strain>
        <tissue evidence="10">Blood</tissue>
    </source>
</reference>
<dbReference type="SUPFAM" id="SSF47095">
    <property type="entry name" value="HMG-box"/>
    <property type="match status" value="1"/>
</dbReference>
<evidence type="ECO:0000256" key="3">
    <source>
        <dbReference type="ARBA" id="ARBA00023015"/>
    </source>
</evidence>
<evidence type="ECO:0000256" key="8">
    <source>
        <dbReference type="SAM" id="MobiDB-lite"/>
    </source>
</evidence>
<evidence type="ECO:0000313" key="11">
    <source>
        <dbReference type="Proteomes" id="UP000824782"/>
    </source>
</evidence>
<dbReference type="CDD" id="cd22028">
    <property type="entry name" value="HMG-box_SoxA_SoxB_SoxG"/>
    <property type="match status" value="1"/>
</dbReference>